<dbReference type="NCBIfam" id="NF006375">
    <property type="entry name" value="PRK08609.1"/>
    <property type="match status" value="1"/>
</dbReference>
<dbReference type="InterPro" id="IPR047967">
    <property type="entry name" value="PolX_PHP"/>
</dbReference>
<dbReference type="InterPro" id="IPR010996">
    <property type="entry name" value="HHH_MUS81"/>
</dbReference>
<dbReference type="Pfam" id="PF02811">
    <property type="entry name" value="PHP"/>
    <property type="match status" value="1"/>
</dbReference>
<keyword evidence="1" id="KW-0808">Transferase</keyword>
<evidence type="ECO:0000313" key="6">
    <source>
        <dbReference type="Proteomes" id="UP000245998"/>
    </source>
</evidence>
<keyword evidence="6" id="KW-1185">Reference proteome</keyword>
<dbReference type="SMART" id="SM00481">
    <property type="entry name" value="POLIIIAc"/>
    <property type="match status" value="1"/>
</dbReference>
<feature type="domain" description="DNA-directed DNA polymerase X" evidence="4">
    <location>
        <begin position="1"/>
        <end position="313"/>
    </location>
</feature>
<dbReference type="FunFam" id="3.20.20.140:FF:000047">
    <property type="entry name" value="PHP domain-containing protein"/>
    <property type="match status" value="1"/>
</dbReference>
<dbReference type="SUPFAM" id="SSF81301">
    <property type="entry name" value="Nucleotidyltransferase"/>
    <property type="match status" value="1"/>
</dbReference>
<dbReference type="Gene3D" id="3.30.210.10">
    <property type="entry name" value="DNA polymerase, thumb domain"/>
    <property type="match status" value="1"/>
</dbReference>
<dbReference type="InterPro" id="IPR004013">
    <property type="entry name" value="PHP_dom"/>
</dbReference>
<keyword evidence="5" id="KW-0269">Exonuclease</keyword>
<reference evidence="5 6" key="1">
    <citation type="submission" date="2018-04" db="EMBL/GenBank/DDBJ databases">
        <title>Camelliibacillus theae gen. nov., sp. nov., isolated from Pu'er tea.</title>
        <authorList>
            <person name="Niu L."/>
        </authorList>
    </citation>
    <scope>NUCLEOTIDE SEQUENCE [LARGE SCALE GENOMIC DNA]</scope>
    <source>
        <strain evidence="5 6">T8</strain>
    </source>
</reference>
<dbReference type="Gene3D" id="3.20.20.140">
    <property type="entry name" value="Metal-dependent hydrolases"/>
    <property type="match status" value="1"/>
</dbReference>
<name>A0A2U1K456_9BACI</name>
<dbReference type="InterPro" id="IPR043519">
    <property type="entry name" value="NT_sf"/>
</dbReference>
<dbReference type="PIRSF" id="PIRSF005047">
    <property type="entry name" value="UCP005047_YshC"/>
    <property type="match status" value="1"/>
</dbReference>
<protein>
    <submittedName>
        <fullName evidence="5">DNA polymerase/3'-5' exonuclease PolX</fullName>
    </submittedName>
</protein>
<dbReference type="Gene3D" id="1.10.150.110">
    <property type="entry name" value="DNA polymerase beta, N-terminal domain-like"/>
    <property type="match status" value="1"/>
</dbReference>
<dbReference type="CDD" id="cd00141">
    <property type="entry name" value="NT_POLXc"/>
    <property type="match status" value="1"/>
</dbReference>
<dbReference type="SMART" id="SM00483">
    <property type="entry name" value="POLXc"/>
    <property type="match status" value="1"/>
</dbReference>
<dbReference type="Pfam" id="PF14520">
    <property type="entry name" value="HHH_5"/>
    <property type="match status" value="1"/>
</dbReference>
<dbReference type="RefSeq" id="WP_116554124.1">
    <property type="nucleotide sequence ID" value="NZ_QCZG01000010.1"/>
</dbReference>
<dbReference type="InterPro" id="IPR029398">
    <property type="entry name" value="PolB_thumb"/>
</dbReference>
<dbReference type="SUPFAM" id="SSF89550">
    <property type="entry name" value="PHP domain-like"/>
    <property type="match status" value="1"/>
</dbReference>
<dbReference type="PANTHER" id="PTHR36928">
    <property type="entry name" value="PHOSPHATASE YCDX-RELATED"/>
    <property type="match status" value="1"/>
</dbReference>
<evidence type="ECO:0000256" key="1">
    <source>
        <dbReference type="ARBA" id="ARBA00022679"/>
    </source>
</evidence>
<proteinExistence type="predicted"/>
<dbReference type="Gene3D" id="1.10.150.20">
    <property type="entry name" value="5' to 3' exonuclease, C-terminal subdomain"/>
    <property type="match status" value="1"/>
</dbReference>
<dbReference type="Gene3D" id="3.30.460.10">
    <property type="entry name" value="Beta Polymerase, domain 2"/>
    <property type="match status" value="1"/>
</dbReference>
<evidence type="ECO:0000313" key="5">
    <source>
        <dbReference type="EMBL" id="PWA12301.1"/>
    </source>
</evidence>
<dbReference type="SUPFAM" id="SSF47802">
    <property type="entry name" value="DNA polymerase beta, N-terminal domain-like"/>
    <property type="match status" value="1"/>
</dbReference>
<dbReference type="GO" id="GO:0008270">
    <property type="term" value="F:zinc ion binding"/>
    <property type="evidence" value="ECO:0007669"/>
    <property type="project" value="TreeGrafter"/>
</dbReference>
<dbReference type="GO" id="GO:0003677">
    <property type="term" value="F:DNA binding"/>
    <property type="evidence" value="ECO:0007669"/>
    <property type="project" value="InterPro"/>
</dbReference>
<organism evidence="5 6">
    <name type="scientific">Pueribacillus theae</name>
    <dbReference type="NCBI Taxonomy" id="2171751"/>
    <lineage>
        <taxon>Bacteria</taxon>
        <taxon>Bacillati</taxon>
        <taxon>Bacillota</taxon>
        <taxon>Bacilli</taxon>
        <taxon>Bacillales</taxon>
        <taxon>Bacillaceae</taxon>
        <taxon>Pueribacillus</taxon>
    </lineage>
</organism>
<dbReference type="Proteomes" id="UP000245998">
    <property type="component" value="Unassembled WGS sequence"/>
</dbReference>
<dbReference type="InterPro" id="IPR002054">
    <property type="entry name" value="DNA-dir_DNA_pol_X"/>
</dbReference>
<dbReference type="InterPro" id="IPR050243">
    <property type="entry name" value="PHP_phosphatase"/>
</dbReference>
<dbReference type="Pfam" id="PF14716">
    <property type="entry name" value="HHH_8"/>
    <property type="match status" value="1"/>
</dbReference>
<dbReference type="InterPro" id="IPR003141">
    <property type="entry name" value="Pol/His_phosphatase_N"/>
</dbReference>
<dbReference type="AlphaFoldDB" id="A0A2U1K456"/>
<dbReference type="InterPro" id="IPR016195">
    <property type="entry name" value="Pol/histidinol_Pase-like"/>
</dbReference>
<dbReference type="GO" id="GO:0005829">
    <property type="term" value="C:cytosol"/>
    <property type="evidence" value="ECO:0007669"/>
    <property type="project" value="TreeGrafter"/>
</dbReference>
<keyword evidence="5" id="KW-0540">Nuclease</keyword>
<sequence>MNKKEIVKALETIAIYLELKGENSFKISAYRKAARALEEDLRSMNQIEHVEDLPGIGKGTASVINELLETGQSSLLEELKKEVPTGLIPLLKLPGLGGKKLAKLYEQLNIIDAKSLQKACEENRIQHLPGFGKKSEEKILSVLKDFGKSPDRFPIAMVIPIVADIEQQLASIKEIDRFAVAGSYRRFSETVKDLDFVIATKKPEVAAEKLLKLKHVSDVIANGETKVSVELIYEYPIGVDFRLVEPHAYATALHHFTGSQNHNILMRQLAKKRGEKISEYGIETENGELITFESEEEFFNHFQLHDIPPELRIGEKETERFKEDVDLISIEDIKGDLHMHSTWSDGANTIEEMALAAMEKGYEYIAITDHSQFLKVANGLTPDQIKQQREEIKRLNSSFSNFAILTGVEMDILPDGTLDFDDALLEEIDFVIASIHSSFSQNRDKIMQRLIHALNNVHVDLIAHPTGRLIGRRSGYDVDLDMLIDVAKETKTALELNSNPNRLDLAPKWLEKAQNKGVKLVINTDAHHELMLEHMKYGIATARKGWVKSETVLNTYSIGELRKHLNLD</sequence>
<dbReference type="GO" id="GO:0042578">
    <property type="term" value="F:phosphoric ester hydrolase activity"/>
    <property type="evidence" value="ECO:0007669"/>
    <property type="project" value="TreeGrafter"/>
</dbReference>
<gene>
    <name evidence="5" type="ORF">DCC39_06695</name>
</gene>
<accession>A0A2U1K456</accession>
<dbReference type="GO" id="GO:0004527">
    <property type="term" value="F:exonuclease activity"/>
    <property type="evidence" value="ECO:0007669"/>
    <property type="project" value="UniProtKB-KW"/>
</dbReference>
<dbReference type="GO" id="GO:0003887">
    <property type="term" value="F:DNA-directed DNA polymerase activity"/>
    <property type="evidence" value="ECO:0007669"/>
    <property type="project" value="InterPro"/>
</dbReference>
<dbReference type="InterPro" id="IPR022311">
    <property type="entry name" value="PolX-like"/>
</dbReference>
<evidence type="ECO:0000256" key="2">
    <source>
        <dbReference type="ARBA" id="ARBA00022695"/>
    </source>
</evidence>
<dbReference type="PANTHER" id="PTHR36928:SF1">
    <property type="entry name" value="PHOSPHATASE YCDX-RELATED"/>
    <property type="match status" value="1"/>
</dbReference>
<dbReference type="InterPro" id="IPR037160">
    <property type="entry name" value="DNA_Pol_thumb_sf"/>
</dbReference>
<dbReference type="OrthoDB" id="9808747at2"/>
<dbReference type="Pfam" id="PF14791">
    <property type="entry name" value="DNA_pol_B_thumb"/>
    <property type="match status" value="1"/>
</dbReference>
<dbReference type="EMBL" id="QCZG01000010">
    <property type="protein sequence ID" value="PWA12301.1"/>
    <property type="molecule type" value="Genomic_DNA"/>
</dbReference>
<dbReference type="CDD" id="cd07436">
    <property type="entry name" value="PHP_PolX"/>
    <property type="match status" value="1"/>
</dbReference>
<keyword evidence="5" id="KW-0378">Hydrolase</keyword>
<feature type="domain" description="Polymerase/histidinol phosphatase N-terminal" evidence="3">
    <location>
        <begin position="335"/>
        <end position="414"/>
    </location>
</feature>
<dbReference type="InterPro" id="IPR027421">
    <property type="entry name" value="DNA_pol_lamdba_lyase_dom_sf"/>
</dbReference>
<evidence type="ECO:0000259" key="3">
    <source>
        <dbReference type="SMART" id="SM00481"/>
    </source>
</evidence>
<comment type="caution">
    <text evidence="5">The sequence shown here is derived from an EMBL/GenBank/DDBJ whole genome shotgun (WGS) entry which is preliminary data.</text>
</comment>
<evidence type="ECO:0000259" key="4">
    <source>
        <dbReference type="SMART" id="SM00483"/>
    </source>
</evidence>
<keyword evidence="2" id="KW-0548">Nucleotidyltransferase</keyword>